<proteinExistence type="predicted"/>
<evidence type="ECO:0000313" key="5">
    <source>
        <dbReference type="EMBL" id="CAB4241118.1"/>
    </source>
</evidence>
<dbReference type="InterPro" id="IPR011856">
    <property type="entry name" value="tRNA_endonuc-like_dom_sf"/>
</dbReference>
<keyword evidence="2" id="KW-0540">Nuclease</keyword>
<dbReference type="SMART" id="SM00990">
    <property type="entry name" value="VRR_NUC"/>
    <property type="match status" value="1"/>
</dbReference>
<gene>
    <name evidence="5" type="ORF">UFOVP56_73</name>
</gene>
<dbReference type="GO" id="GO:0004518">
    <property type="term" value="F:nuclease activity"/>
    <property type="evidence" value="ECO:0007669"/>
    <property type="project" value="UniProtKB-KW"/>
</dbReference>
<evidence type="ECO:0000256" key="1">
    <source>
        <dbReference type="ARBA" id="ARBA00001946"/>
    </source>
</evidence>
<feature type="domain" description="VRR-NUC" evidence="4">
    <location>
        <begin position="1"/>
        <end position="90"/>
    </location>
</feature>
<sequence length="97" mass="11002">MRESLIESYLVKRVKALGGEVRKVKWIGRNGAPDRLVMLPEKNPVLGNAFNNSWWVELKATGKKAEPHQLREHKRMRAMGQRVVVIDSIEGVDALVV</sequence>
<accession>A0A6J5T8E0</accession>
<organism evidence="5">
    <name type="scientific">uncultured Caudovirales phage</name>
    <dbReference type="NCBI Taxonomy" id="2100421"/>
    <lineage>
        <taxon>Viruses</taxon>
        <taxon>Duplodnaviria</taxon>
        <taxon>Heunggongvirae</taxon>
        <taxon>Uroviricota</taxon>
        <taxon>Caudoviricetes</taxon>
        <taxon>Peduoviridae</taxon>
        <taxon>Maltschvirus</taxon>
        <taxon>Maltschvirus maltsch</taxon>
    </lineage>
</organism>
<name>A0A6J5T8E0_9CAUD</name>
<dbReference type="InterPro" id="IPR014883">
    <property type="entry name" value="VRR_NUC"/>
</dbReference>
<dbReference type="GO" id="GO:0016788">
    <property type="term" value="F:hydrolase activity, acting on ester bonds"/>
    <property type="evidence" value="ECO:0007669"/>
    <property type="project" value="InterPro"/>
</dbReference>
<reference evidence="5" key="1">
    <citation type="submission" date="2020-05" db="EMBL/GenBank/DDBJ databases">
        <authorList>
            <person name="Chiriac C."/>
            <person name="Salcher M."/>
            <person name="Ghai R."/>
            <person name="Kavagutti S V."/>
        </authorList>
    </citation>
    <scope>NUCLEOTIDE SEQUENCE</scope>
</reference>
<protein>
    <submittedName>
        <fullName evidence="5">VRR-NUC domain containing protein</fullName>
    </submittedName>
</protein>
<evidence type="ECO:0000256" key="3">
    <source>
        <dbReference type="ARBA" id="ARBA00022801"/>
    </source>
</evidence>
<evidence type="ECO:0000259" key="4">
    <source>
        <dbReference type="SMART" id="SM00990"/>
    </source>
</evidence>
<dbReference type="Gene3D" id="3.40.1350.10">
    <property type="match status" value="1"/>
</dbReference>
<keyword evidence="3" id="KW-0378">Hydrolase</keyword>
<comment type="cofactor">
    <cofactor evidence="1">
        <name>Mg(2+)</name>
        <dbReference type="ChEBI" id="CHEBI:18420"/>
    </cofactor>
</comment>
<dbReference type="GO" id="GO:0003676">
    <property type="term" value="F:nucleic acid binding"/>
    <property type="evidence" value="ECO:0007669"/>
    <property type="project" value="InterPro"/>
</dbReference>
<dbReference type="EMBL" id="LR797819">
    <property type="protein sequence ID" value="CAB4241118.1"/>
    <property type="molecule type" value="Genomic_DNA"/>
</dbReference>
<evidence type="ECO:0000256" key="2">
    <source>
        <dbReference type="ARBA" id="ARBA00022722"/>
    </source>
</evidence>